<sequence length="250" mass="29711">MKRVVEPVRKSLLDVIRKNLRATGKITYITRVTYIGEYIGENVNLEQQMESIINSLQEDYINIPITGLFLIYPKYFVHVIEAAEDIIYRHFKALNNYKNEKCKIKRAIYLPTYHHVHQRFFSQWSYVYSIPPSLIQPFTSFELDDILHQMSNCFRKIYILCDHISNTIKDNSIPMNEVVKTLNEKFVPYYPESTLLEYLLNIRHPVILTIDDYLKIFSVTPTINLYPDTIWPAPRDMIFCPELKKNEYKD</sequence>
<dbReference type="EMBL" id="KZ288229">
    <property type="protein sequence ID" value="PBC31653.1"/>
    <property type="molecule type" value="Genomic_DNA"/>
</dbReference>
<dbReference type="AlphaFoldDB" id="A0A2A3EIN1"/>
<dbReference type="GO" id="GO:0009882">
    <property type="term" value="F:blue light photoreceptor activity"/>
    <property type="evidence" value="ECO:0007669"/>
    <property type="project" value="InterPro"/>
</dbReference>
<gene>
    <name evidence="2" type="ORF">APICC_02223</name>
</gene>
<dbReference type="GO" id="GO:0071949">
    <property type="term" value="F:FAD binding"/>
    <property type="evidence" value="ECO:0007669"/>
    <property type="project" value="InterPro"/>
</dbReference>
<accession>A0A2A3EIN1</accession>
<name>A0A2A3EIN1_APICC</name>
<dbReference type="InterPro" id="IPR055308">
    <property type="entry name" value="TEX47-like"/>
</dbReference>
<dbReference type="PANTHER" id="PTHR34035">
    <property type="entry name" value="TESTIS-EXPRESSED PROTEIN 47"/>
    <property type="match status" value="1"/>
</dbReference>
<dbReference type="PROSITE" id="PS50925">
    <property type="entry name" value="BLUF"/>
    <property type="match status" value="1"/>
</dbReference>
<protein>
    <recommendedName>
        <fullName evidence="1">BLUF domain-containing protein</fullName>
    </recommendedName>
</protein>
<feature type="domain" description="BLUF" evidence="1">
    <location>
        <begin position="29"/>
        <end position="127"/>
    </location>
</feature>
<evidence type="ECO:0000313" key="3">
    <source>
        <dbReference type="Proteomes" id="UP000242457"/>
    </source>
</evidence>
<evidence type="ECO:0000259" key="1">
    <source>
        <dbReference type="PROSITE" id="PS50925"/>
    </source>
</evidence>
<reference evidence="2 3" key="1">
    <citation type="submission" date="2014-07" db="EMBL/GenBank/DDBJ databases">
        <title>Genomic and transcriptomic analysis on Apis cerana provide comprehensive insights into honey bee biology.</title>
        <authorList>
            <person name="Diao Q."/>
            <person name="Sun L."/>
            <person name="Zheng H."/>
            <person name="Zheng H."/>
            <person name="Xu S."/>
            <person name="Wang S."/>
            <person name="Zeng Z."/>
            <person name="Hu F."/>
            <person name="Su S."/>
            <person name="Wu J."/>
        </authorList>
    </citation>
    <scope>NUCLEOTIDE SEQUENCE [LARGE SCALE GENOMIC DNA]</scope>
    <source>
        <tissue evidence="2">Pupae without intestine</tissue>
    </source>
</reference>
<organism evidence="2 3">
    <name type="scientific">Apis cerana cerana</name>
    <name type="common">Oriental honeybee</name>
    <dbReference type="NCBI Taxonomy" id="94128"/>
    <lineage>
        <taxon>Eukaryota</taxon>
        <taxon>Metazoa</taxon>
        <taxon>Ecdysozoa</taxon>
        <taxon>Arthropoda</taxon>
        <taxon>Hexapoda</taxon>
        <taxon>Insecta</taxon>
        <taxon>Pterygota</taxon>
        <taxon>Neoptera</taxon>
        <taxon>Endopterygota</taxon>
        <taxon>Hymenoptera</taxon>
        <taxon>Apocrita</taxon>
        <taxon>Aculeata</taxon>
        <taxon>Apoidea</taxon>
        <taxon>Anthophila</taxon>
        <taxon>Apidae</taxon>
        <taxon>Apis</taxon>
    </lineage>
</organism>
<dbReference type="OrthoDB" id="548795at2759"/>
<proteinExistence type="predicted"/>
<dbReference type="PANTHER" id="PTHR34035:SF1">
    <property type="entry name" value="TESTIS-EXPRESSED PROTEIN 47"/>
    <property type="match status" value="1"/>
</dbReference>
<dbReference type="InterPro" id="IPR007024">
    <property type="entry name" value="BLUF_domain"/>
</dbReference>
<keyword evidence="3" id="KW-1185">Reference proteome</keyword>
<dbReference type="Pfam" id="PF24787">
    <property type="entry name" value="TEX47"/>
    <property type="match status" value="1"/>
</dbReference>
<dbReference type="Proteomes" id="UP000242457">
    <property type="component" value="Unassembled WGS sequence"/>
</dbReference>
<evidence type="ECO:0000313" key="2">
    <source>
        <dbReference type="EMBL" id="PBC31653.1"/>
    </source>
</evidence>